<feature type="domain" description="Putative phage metallopeptidase" evidence="1">
    <location>
        <begin position="20"/>
        <end position="129"/>
    </location>
</feature>
<dbReference type="OrthoDB" id="5395677at2"/>
<dbReference type="AlphaFoldDB" id="A0A399EPB6"/>
<sequence>MPKQASHKLQTHRLDLSRGLREAAAEVCRRVPDLGHVDVEQVQFALFYSRRAQRVLTYARCYPLPTGLRRIRKRWYRLTTVHTEAGLEARYILAFAWTRFWTLEPRERLEVLVHELYHISPDFNGEPRKFATGSWHGPGRDWFDRQVRFMSEKYLPRRLENQFPALSVRLHDGLKVSGQRLQVPHWVAIAPDAQEVAS</sequence>
<dbReference type="InterPro" id="IPR043998">
    <property type="entry name" value="Put_Metallopep"/>
</dbReference>
<reference evidence="2 3" key="1">
    <citation type="submission" date="2018-08" db="EMBL/GenBank/DDBJ databases">
        <title>Meiothermus roseus NBRC 110900 genome sequencing project.</title>
        <authorList>
            <person name="Da Costa M.S."/>
            <person name="Albuquerque L."/>
            <person name="Raposo P."/>
            <person name="Froufe H.J.C."/>
            <person name="Barroso C.S."/>
            <person name="Egas C."/>
        </authorList>
    </citation>
    <scope>NUCLEOTIDE SEQUENCE [LARGE SCALE GENOMIC DNA]</scope>
    <source>
        <strain evidence="2 3">NBRC 110900</strain>
    </source>
</reference>
<accession>A0A399EPB6</accession>
<evidence type="ECO:0000313" key="3">
    <source>
        <dbReference type="Proteomes" id="UP000265341"/>
    </source>
</evidence>
<keyword evidence="3" id="KW-1185">Reference proteome</keyword>
<dbReference type="RefSeq" id="WP_119278299.1">
    <property type="nucleotide sequence ID" value="NZ_QWLA01000043.1"/>
</dbReference>
<gene>
    <name evidence="2" type="ORF">Mrose_02235</name>
</gene>
<dbReference type="Proteomes" id="UP000265341">
    <property type="component" value="Unassembled WGS sequence"/>
</dbReference>
<name>A0A399EPB6_9DEIN</name>
<comment type="caution">
    <text evidence="2">The sequence shown here is derived from an EMBL/GenBank/DDBJ whole genome shotgun (WGS) entry which is preliminary data.</text>
</comment>
<evidence type="ECO:0000259" key="1">
    <source>
        <dbReference type="Pfam" id="PF18894"/>
    </source>
</evidence>
<proteinExistence type="predicted"/>
<dbReference type="Pfam" id="PF18894">
    <property type="entry name" value="PhageMetallopep"/>
    <property type="match status" value="1"/>
</dbReference>
<organism evidence="2 3">
    <name type="scientific">Calidithermus roseus</name>
    <dbReference type="NCBI Taxonomy" id="1644118"/>
    <lineage>
        <taxon>Bacteria</taxon>
        <taxon>Thermotogati</taxon>
        <taxon>Deinococcota</taxon>
        <taxon>Deinococci</taxon>
        <taxon>Thermales</taxon>
        <taxon>Thermaceae</taxon>
        <taxon>Calidithermus</taxon>
    </lineage>
</organism>
<protein>
    <recommendedName>
        <fullName evidence="1">Putative phage metallopeptidase domain-containing protein</fullName>
    </recommendedName>
</protein>
<evidence type="ECO:0000313" key="2">
    <source>
        <dbReference type="EMBL" id="RIH85363.1"/>
    </source>
</evidence>
<dbReference type="EMBL" id="QWLA01000043">
    <property type="protein sequence ID" value="RIH85363.1"/>
    <property type="molecule type" value="Genomic_DNA"/>
</dbReference>